<dbReference type="OrthoDB" id="2962696at2759"/>
<dbReference type="Proteomes" id="UP000253664">
    <property type="component" value="Unassembled WGS sequence"/>
</dbReference>
<evidence type="ECO:0000256" key="2">
    <source>
        <dbReference type="ARBA" id="ARBA00022857"/>
    </source>
</evidence>
<dbReference type="STRING" id="1330021.A0A367LIN3"/>
<dbReference type="InterPro" id="IPR002347">
    <property type="entry name" value="SDR_fam"/>
</dbReference>
<evidence type="ECO:0000256" key="3">
    <source>
        <dbReference type="ARBA" id="ARBA00023002"/>
    </source>
</evidence>
<name>A0A367LIN3_9HYPO</name>
<dbReference type="PANTHER" id="PTHR43618">
    <property type="entry name" value="7-ALPHA-HYDROXYSTEROID DEHYDROGENASE"/>
    <property type="match status" value="1"/>
</dbReference>
<comment type="caution">
    <text evidence="4">The sequence shown here is derived from an EMBL/GenBank/DDBJ whole genome shotgun (WGS) entry which is preliminary data.</text>
</comment>
<evidence type="ECO:0000256" key="1">
    <source>
        <dbReference type="ARBA" id="ARBA00006484"/>
    </source>
</evidence>
<dbReference type="GO" id="GO:0016491">
    <property type="term" value="F:oxidoreductase activity"/>
    <property type="evidence" value="ECO:0007669"/>
    <property type="project" value="UniProtKB-KW"/>
</dbReference>
<keyword evidence="2" id="KW-0521">NADP</keyword>
<sequence length="296" mass="31250">MDSPYKAQSLFEVNNLVAVVTGGGSGLGRVMAHALAANGAKAVYILGRRDDSLKATKDASSRPRVIHPIVCDVTSKDALAAAAERVRNEVGYCDVVFANSGVATAMVEDVVVNTATSTVKDVQQSLWKPSMEEFTKSLHVNVTAVFYTAVAFLDLLDEGNKRAVVPQKSQVVITSSIAGYIRVVVSSFAYASSKAAVTQLGKQLASTLAPFKIRVNTLAPGIYPSEMTDDTLLKGISSNPRDEGSMPKERIPLQRAGTEEEIAGAALFLASTAGGYLDGFVLLTDGGRTSIVPATY</sequence>
<keyword evidence="5" id="KW-1185">Reference proteome</keyword>
<dbReference type="Pfam" id="PF13561">
    <property type="entry name" value="adh_short_C2"/>
    <property type="match status" value="1"/>
</dbReference>
<keyword evidence="3" id="KW-0560">Oxidoreductase</keyword>
<dbReference type="InterPro" id="IPR052178">
    <property type="entry name" value="Sec_Metab_Biosynth_SDR"/>
</dbReference>
<dbReference type="EMBL" id="LKCN02000004">
    <property type="protein sequence ID" value="RCI14284.1"/>
    <property type="molecule type" value="Genomic_DNA"/>
</dbReference>
<evidence type="ECO:0000313" key="5">
    <source>
        <dbReference type="Proteomes" id="UP000253664"/>
    </source>
</evidence>
<accession>A0A367LIN3</accession>
<organism evidence="4 5">
    <name type="scientific">Ophiocordyceps polyrhachis-furcata BCC 54312</name>
    <dbReference type="NCBI Taxonomy" id="1330021"/>
    <lineage>
        <taxon>Eukaryota</taxon>
        <taxon>Fungi</taxon>
        <taxon>Dikarya</taxon>
        <taxon>Ascomycota</taxon>
        <taxon>Pezizomycotina</taxon>
        <taxon>Sordariomycetes</taxon>
        <taxon>Hypocreomycetidae</taxon>
        <taxon>Hypocreales</taxon>
        <taxon>Ophiocordycipitaceae</taxon>
        <taxon>Ophiocordyceps</taxon>
    </lineage>
</organism>
<dbReference type="InterPro" id="IPR020904">
    <property type="entry name" value="Sc_DH/Rdtase_CS"/>
</dbReference>
<dbReference type="PROSITE" id="PS00061">
    <property type="entry name" value="ADH_SHORT"/>
    <property type="match status" value="1"/>
</dbReference>
<dbReference type="CDD" id="cd05233">
    <property type="entry name" value="SDR_c"/>
    <property type="match status" value="1"/>
</dbReference>
<dbReference type="PANTHER" id="PTHR43618:SF18">
    <property type="entry name" value="SHORT CHAIN DEHYDROGENASE_REDUCTASE FAMILY (AFU_ORTHOLOGUE AFUA_5G12480)"/>
    <property type="match status" value="1"/>
</dbReference>
<dbReference type="InterPro" id="IPR036291">
    <property type="entry name" value="NAD(P)-bd_dom_sf"/>
</dbReference>
<reference evidence="4 5" key="1">
    <citation type="journal article" date="2015" name="BMC Genomics">
        <title>Insights from the genome of Ophiocordyceps polyrhachis-furcata to pathogenicity and host specificity in insect fungi.</title>
        <authorList>
            <person name="Wichadakul D."/>
            <person name="Kobmoo N."/>
            <person name="Ingsriswang S."/>
            <person name="Tangphatsornruang S."/>
            <person name="Chantasingh D."/>
            <person name="Luangsa-ard J.J."/>
            <person name="Eurwilaichitr L."/>
        </authorList>
    </citation>
    <scope>NUCLEOTIDE SEQUENCE [LARGE SCALE GENOMIC DNA]</scope>
    <source>
        <strain evidence="4 5">BCC 54312</strain>
    </source>
</reference>
<dbReference type="SUPFAM" id="SSF51735">
    <property type="entry name" value="NAD(P)-binding Rossmann-fold domains"/>
    <property type="match status" value="1"/>
</dbReference>
<dbReference type="AlphaFoldDB" id="A0A367LIN3"/>
<dbReference type="Gene3D" id="3.40.50.720">
    <property type="entry name" value="NAD(P)-binding Rossmann-like Domain"/>
    <property type="match status" value="1"/>
</dbReference>
<comment type="similarity">
    <text evidence="1">Belongs to the short-chain dehydrogenases/reductases (SDR) family.</text>
</comment>
<dbReference type="PRINTS" id="PR00081">
    <property type="entry name" value="GDHRDH"/>
</dbReference>
<proteinExistence type="inferred from homology"/>
<gene>
    <name evidence="4" type="ORF">L249_6133</name>
</gene>
<protein>
    <submittedName>
        <fullName evidence="4">Uncharacterized protein</fullName>
    </submittedName>
</protein>
<evidence type="ECO:0000313" key="4">
    <source>
        <dbReference type="EMBL" id="RCI14284.1"/>
    </source>
</evidence>